<keyword evidence="1" id="KW-0963">Cytoplasm</keyword>
<dbReference type="Proteomes" id="UP000008957">
    <property type="component" value="Chromosome"/>
</dbReference>
<keyword evidence="4" id="KW-0143">Chaperone</keyword>
<dbReference type="GO" id="GO:0008360">
    <property type="term" value="P:regulation of cell shape"/>
    <property type="evidence" value="ECO:0007669"/>
    <property type="project" value="UniProtKB-KW"/>
</dbReference>
<reference evidence="7 8" key="2">
    <citation type="submission" date="2010-03" db="EMBL/GenBank/DDBJ databases">
        <authorList>
            <person name="Pajon A."/>
        </authorList>
    </citation>
    <scope>NUCLEOTIDE SEQUENCE [LARGE SCALE GENOMIC DNA]</scope>
    <source>
        <strain evidence="7 8">SGP1</strain>
    </source>
</reference>
<reference evidence="8" key="1">
    <citation type="submission" date="2010-03" db="EMBL/GenBank/DDBJ databases">
        <title>The genome sequence of Synergistetes sp. SGP1.</title>
        <authorList>
            <consortium name="metaHIT consortium -- http://www.metahit.eu/"/>
            <person name="Pajon A."/>
            <person name="Turner K."/>
            <person name="Parkhill J."/>
            <person name="Wade W."/>
            <person name="Vartoukian S."/>
        </authorList>
    </citation>
    <scope>NUCLEOTIDE SEQUENCE [LARGE SCALE GENOMIC DNA]</scope>
    <source>
        <strain evidence="8">SGP1</strain>
    </source>
</reference>
<name>A0AB94IXY1_9BACT</name>
<evidence type="ECO:0000256" key="1">
    <source>
        <dbReference type="ARBA" id="ARBA00022490"/>
    </source>
</evidence>
<evidence type="ECO:0000313" key="7">
    <source>
        <dbReference type="EMBL" id="CBL28524.1"/>
    </source>
</evidence>
<dbReference type="Gene3D" id="3.30.1370.50">
    <property type="entry name" value="R3H-like domain"/>
    <property type="match status" value="1"/>
</dbReference>
<keyword evidence="5" id="KW-0961">Cell wall biogenesis/degradation</keyword>
<accession>A0AB94IXY1</accession>
<dbReference type="SMART" id="SM01245">
    <property type="entry name" value="Jag_N"/>
    <property type="match status" value="1"/>
</dbReference>
<evidence type="ECO:0000256" key="3">
    <source>
        <dbReference type="ARBA" id="ARBA00022960"/>
    </source>
</evidence>
<dbReference type="Pfam" id="PF14804">
    <property type="entry name" value="Jag_N"/>
    <property type="match status" value="1"/>
</dbReference>
<dbReference type="Pfam" id="PF01424">
    <property type="entry name" value="R3H"/>
    <property type="match status" value="1"/>
</dbReference>
<feature type="domain" description="R3H" evidence="6">
    <location>
        <begin position="152"/>
        <end position="218"/>
    </location>
</feature>
<evidence type="ECO:0000256" key="4">
    <source>
        <dbReference type="ARBA" id="ARBA00023186"/>
    </source>
</evidence>
<dbReference type="InterPro" id="IPR039247">
    <property type="entry name" value="KhpB"/>
</dbReference>
<dbReference type="InterPro" id="IPR001374">
    <property type="entry name" value="R3H_dom"/>
</dbReference>
<dbReference type="InterPro" id="IPR032782">
    <property type="entry name" value="KhpB_N"/>
</dbReference>
<organism evidence="7 8">
    <name type="scientific">Fretibacterium fastidiosum</name>
    <dbReference type="NCBI Taxonomy" id="651822"/>
    <lineage>
        <taxon>Bacteria</taxon>
        <taxon>Thermotogati</taxon>
        <taxon>Synergistota</taxon>
        <taxon>Synergistia</taxon>
        <taxon>Synergistales</taxon>
        <taxon>Aminobacteriaceae</taxon>
        <taxon>Fretibacterium</taxon>
    </lineage>
</organism>
<dbReference type="CDD" id="cd02414">
    <property type="entry name" value="KH-II_Jag"/>
    <property type="match status" value="1"/>
</dbReference>
<dbReference type="PANTHER" id="PTHR35800:SF1">
    <property type="entry name" value="RNA-BINDING PROTEIN KHPB"/>
    <property type="match status" value="1"/>
</dbReference>
<keyword evidence="3" id="KW-0133">Cell shape</keyword>
<dbReference type="Gene3D" id="3.30.30.80">
    <property type="entry name" value="probable RNA-binding protein from clostridium symbiosum atcc 14940"/>
    <property type="match status" value="1"/>
</dbReference>
<dbReference type="CDD" id="cd02644">
    <property type="entry name" value="R3H_jag"/>
    <property type="match status" value="1"/>
</dbReference>
<dbReference type="GO" id="GO:0003723">
    <property type="term" value="F:RNA binding"/>
    <property type="evidence" value="ECO:0007669"/>
    <property type="project" value="UniProtKB-KW"/>
</dbReference>
<dbReference type="GO" id="GO:0071555">
    <property type="term" value="P:cell wall organization"/>
    <property type="evidence" value="ECO:0007669"/>
    <property type="project" value="UniProtKB-KW"/>
</dbReference>
<keyword evidence="8" id="KW-1185">Reference proteome</keyword>
<evidence type="ECO:0000256" key="2">
    <source>
        <dbReference type="ARBA" id="ARBA00022884"/>
    </source>
</evidence>
<proteinExistence type="predicted"/>
<evidence type="ECO:0000256" key="5">
    <source>
        <dbReference type="ARBA" id="ARBA00023316"/>
    </source>
</evidence>
<dbReference type="PANTHER" id="PTHR35800">
    <property type="entry name" value="PROTEIN JAG"/>
    <property type="match status" value="1"/>
</dbReference>
<protein>
    <submittedName>
        <fullName evidence="7">Predicted RNA-binding protein</fullName>
    </submittedName>
</protein>
<sequence>MAFELRGDGKERPEPEERKLRFDVNAVEEALDAASREWGLPRELLRAEVVGSERGFLGLFGSRLKVEVTPTGDLLGLKGAAFLNEVMERMDLDAQASLTEDGTIDIEGPDAMDCVVGRYGDALKAMEYLLNLALRDPASEPRVRVDSCGYRERRTRSLERLAEATARQVAEYGRPVRLDPMLSWERWVIHTTLQDNQDVRTESVGEPPMRKVVVLPRFDASESMGRRYASRPRPPRRRPY</sequence>
<dbReference type="InterPro" id="IPR034079">
    <property type="entry name" value="R3H_KhpB"/>
</dbReference>
<dbReference type="PROSITE" id="PS51061">
    <property type="entry name" value="R3H"/>
    <property type="match status" value="1"/>
</dbReference>
<dbReference type="EMBL" id="FP929056">
    <property type="protein sequence ID" value="CBL28524.1"/>
    <property type="molecule type" value="Genomic_DNA"/>
</dbReference>
<dbReference type="Gene3D" id="3.30.300.20">
    <property type="match status" value="1"/>
</dbReference>
<dbReference type="KEGG" id="sbr:SY1_15010"/>
<dbReference type="InterPro" id="IPR036867">
    <property type="entry name" value="R3H_dom_sf"/>
</dbReference>
<keyword evidence="2" id="KW-0694">RNA-binding</keyword>
<evidence type="ECO:0000313" key="8">
    <source>
        <dbReference type="Proteomes" id="UP000008957"/>
    </source>
</evidence>
<evidence type="ECO:0000259" key="6">
    <source>
        <dbReference type="PROSITE" id="PS51061"/>
    </source>
</evidence>
<dbReference type="InterPro" id="IPR038008">
    <property type="entry name" value="Jag_KH"/>
</dbReference>
<dbReference type="SMART" id="SM00393">
    <property type="entry name" value="R3H"/>
    <property type="match status" value="1"/>
</dbReference>
<dbReference type="InterPro" id="IPR038247">
    <property type="entry name" value="Jag_N_dom_sf"/>
</dbReference>
<dbReference type="InterPro" id="IPR015946">
    <property type="entry name" value="KH_dom-like_a/b"/>
</dbReference>
<dbReference type="RefSeq" id="WP_015556671.1">
    <property type="nucleotide sequence ID" value="NC_021038.1"/>
</dbReference>
<gene>
    <name evidence="7" type="ORF">SY1_15010</name>
</gene>
<dbReference type="SUPFAM" id="SSF82708">
    <property type="entry name" value="R3H domain"/>
    <property type="match status" value="1"/>
</dbReference>
<dbReference type="AlphaFoldDB" id="A0AB94IXY1"/>